<dbReference type="AlphaFoldDB" id="A0A1L9SJT0"/>
<keyword evidence="1" id="KW-0378">Hydrolase</keyword>
<dbReference type="GeneID" id="34609456"/>
<dbReference type="InterPro" id="IPR031924">
    <property type="entry name" value="GH115"/>
</dbReference>
<organism evidence="3 4">
    <name type="scientific">Penicilliopsis zonata CBS 506.65</name>
    <dbReference type="NCBI Taxonomy" id="1073090"/>
    <lineage>
        <taxon>Eukaryota</taxon>
        <taxon>Fungi</taxon>
        <taxon>Dikarya</taxon>
        <taxon>Ascomycota</taxon>
        <taxon>Pezizomycotina</taxon>
        <taxon>Eurotiomycetes</taxon>
        <taxon>Eurotiomycetidae</taxon>
        <taxon>Eurotiales</taxon>
        <taxon>Aspergillaceae</taxon>
        <taxon>Penicilliopsis</taxon>
    </lineage>
</organism>
<dbReference type="InterPro" id="IPR041437">
    <property type="entry name" value="GH115_C"/>
</dbReference>
<gene>
    <name evidence="3" type="ORF">ASPZODRAFT_132347</name>
</gene>
<evidence type="ECO:0000256" key="1">
    <source>
        <dbReference type="ARBA" id="ARBA00022801"/>
    </source>
</evidence>
<proteinExistence type="predicted"/>
<dbReference type="Proteomes" id="UP000184188">
    <property type="component" value="Unassembled WGS sequence"/>
</dbReference>
<dbReference type="Gene3D" id="3.20.20.520">
    <property type="entry name" value="Glycosyl hydrolase family 115"/>
    <property type="match status" value="1"/>
</dbReference>
<feature type="domain" description="Gylcosyl hydrolase 115 C-terminal" evidence="2">
    <location>
        <begin position="783"/>
        <end position="941"/>
    </location>
</feature>
<dbReference type="PANTHER" id="PTHR37842:SF2">
    <property type="entry name" value="GYLCOSYL HYDROLASE 115 C-TERMINAL DOMAIN-CONTAINING PROTEIN"/>
    <property type="match status" value="1"/>
</dbReference>
<dbReference type="PANTHER" id="PTHR37842">
    <property type="match status" value="1"/>
</dbReference>
<dbReference type="GO" id="GO:0016787">
    <property type="term" value="F:hydrolase activity"/>
    <property type="evidence" value="ECO:0007669"/>
    <property type="project" value="UniProtKB-KW"/>
</dbReference>
<dbReference type="InterPro" id="IPR042301">
    <property type="entry name" value="GH115_sf"/>
</dbReference>
<evidence type="ECO:0000313" key="4">
    <source>
        <dbReference type="Proteomes" id="UP000184188"/>
    </source>
</evidence>
<dbReference type="EMBL" id="KV878341">
    <property type="protein sequence ID" value="OJJ47353.1"/>
    <property type="molecule type" value="Genomic_DNA"/>
</dbReference>
<name>A0A1L9SJT0_9EURO</name>
<dbReference type="STRING" id="1073090.A0A1L9SJT0"/>
<accession>A0A1L9SJT0</accession>
<dbReference type="OrthoDB" id="4849794at2759"/>
<dbReference type="InterPro" id="IPR029018">
    <property type="entry name" value="Hex-like_dom2"/>
</dbReference>
<dbReference type="Pfam" id="PF17829">
    <property type="entry name" value="GH115_C"/>
    <property type="match status" value="1"/>
</dbReference>
<dbReference type="VEuPathDB" id="FungiDB:ASPZODRAFT_132347"/>
<reference evidence="4" key="1">
    <citation type="journal article" date="2017" name="Genome Biol.">
        <title>Comparative genomics reveals high biological diversity and specific adaptations in the industrially and medically important fungal genus Aspergillus.</title>
        <authorList>
            <person name="de Vries R.P."/>
            <person name="Riley R."/>
            <person name="Wiebenga A."/>
            <person name="Aguilar-Osorio G."/>
            <person name="Amillis S."/>
            <person name="Uchima C.A."/>
            <person name="Anderluh G."/>
            <person name="Asadollahi M."/>
            <person name="Askin M."/>
            <person name="Barry K."/>
            <person name="Battaglia E."/>
            <person name="Bayram O."/>
            <person name="Benocci T."/>
            <person name="Braus-Stromeyer S.A."/>
            <person name="Caldana C."/>
            <person name="Canovas D."/>
            <person name="Cerqueira G.C."/>
            <person name="Chen F."/>
            <person name="Chen W."/>
            <person name="Choi C."/>
            <person name="Clum A."/>
            <person name="Dos Santos R.A."/>
            <person name="Damasio A.R."/>
            <person name="Diallinas G."/>
            <person name="Emri T."/>
            <person name="Fekete E."/>
            <person name="Flipphi M."/>
            <person name="Freyberg S."/>
            <person name="Gallo A."/>
            <person name="Gournas C."/>
            <person name="Habgood R."/>
            <person name="Hainaut M."/>
            <person name="Harispe M.L."/>
            <person name="Henrissat B."/>
            <person name="Hilden K.S."/>
            <person name="Hope R."/>
            <person name="Hossain A."/>
            <person name="Karabika E."/>
            <person name="Karaffa L."/>
            <person name="Karanyi Z."/>
            <person name="Krasevec N."/>
            <person name="Kuo A."/>
            <person name="Kusch H."/>
            <person name="LaButti K."/>
            <person name="Lagendijk E.L."/>
            <person name="Lapidus A."/>
            <person name="Levasseur A."/>
            <person name="Lindquist E."/>
            <person name="Lipzen A."/>
            <person name="Logrieco A.F."/>
            <person name="MacCabe A."/>
            <person name="Maekelae M.R."/>
            <person name="Malavazi I."/>
            <person name="Melin P."/>
            <person name="Meyer V."/>
            <person name="Mielnichuk N."/>
            <person name="Miskei M."/>
            <person name="Molnar A.P."/>
            <person name="Mule G."/>
            <person name="Ngan C.Y."/>
            <person name="Orejas M."/>
            <person name="Orosz E."/>
            <person name="Ouedraogo J.P."/>
            <person name="Overkamp K.M."/>
            <person name="Park H.-S."/>
            <person name="Perrone G."/>
            <person name="Piumi F."/>
            <person name="Punt P.J."/>
            <person name="Ram A.F."/>
            <person name="Ramon A."/>
            <person name="Rauscher S."/>
            <person name="Record E."/>
            <person name="Riano-Pachon D.M."/>
            <person name="Robert V."/>
            <person name="Roehrig J."/>
            <person name="Ruller R."/>
            <person name="Salamov A."/>
            <person name="Salih N.S."/>
            <person name="Samson R.A."/>
            <person name="Sandor E."/>
            <person name="Sanguinetti M."/>
            <person name="Schuetze T."/>
            <person name="Sepcic K."/>
            <person name="Shelest E."/>
            <person name="Sherlock G."/>
            <person name="Sophianopoulou V."/>
            <person name="Squina F.M."/>
            <person name="Sun H."/>
            <person name="Susca A."/>
            <person name="Todd R.B."/>
            <person name="Tsang A."/>
            <person name="Unkles S.E."/>
            <person name="van de Wiele N."/>
            <person name="van Rossen-Uffink D."/>
            <person name="Oliveira J.V."/>
            <person name="Vesth T.C."/>
            <person name="Visser J."/>
            <person name="Yu J.-H."/>
            <person name="Zhou M."/>
            <person name="Andersen M.R."/>
            <person name="Archer D.B."/>
            <person name="Baker S.E."/>
            <person name="Benoit I."/>
            <person name="Brakhage A.A."/>
            <person name="Braus G.H."/>
            <person name="Fischer R."/>
            <person name="Frisvad J.C."/>
            <person name="Goldman G.H."/>
            <person name="Houbraken J."/>
            <person name="Oakley B."/>
            <person name="Pocsi I."/>
            <person name="Scazzocchio C."/>
            <person name="Seiboth B."/>
            <person name="vanKuyk P.A."/>
            <person name="Wortman J."/>
            <person name="Dyer P.S."/>
            <person name="Grigoriev I.V."/>
        </authorList>
    </citation>
    <scope>NUCLEOTIDE SEQUENCE [LARGE SCALE GENOMIC DNA]</scope>
    <source>
        <strain evidence="4">CBS 506.65</strain>
    </source>
</reference>
<dbReference type="Gene3D" id="1.20.58.2150">
    <property type="match status" value="1"/>
</dbReference>
<dbReference type="Gene3D" id="3.30.379.10">
    <property type="entry name" value="Chitobiase/beta-hexosaminidase domain 2-like"/>
    <property type="match status" value="1"/>
</dbReference>
<evidence type="ECO:0000313" key="3">
    <source>
        <dbReference type="EMBL" id="OJJ47353.1"/>
    </source>
</evidence>
<dbReference type="RefSeq" id="XP_022581863.1">
    <property type="nucleotide sequence ID" value="XM_022722991.1"/>
</dbReference>
<evidence type="ECO:0000259" key="2">
    <source>
        <dbReference type="Pfam" id="PF17829"/>
    </source>
</evidence>
<dbReference type="Pfam" id="PF15979">
    <property type="entry name" value="Glyco_hydro_115"/>
    <property type="match status" value="1"/>
</dbReference>
<protein>
    <recommendedName>
        <fullName evidence="2">Gylcosyl hydrolase 115 C-terminal domain-containing protein</fullName>
    </recommendedName>
</protein>
<keyword evidence="4" id="KW-1185">Reference proteome</keyword>
<dbReference type="SUPFAM" id="SSF55545">
    <property type="entry name" value="beta-N-acetylhexosaminidase-like domain"/>
    <property type="match status" value="1"/>
</dbReference>
<dbReference type="Gene3D" id="2.60.120.1620">
    <property type="match status" value="1"/>
</dbReference>
<sequence length="948" mass="106751">MDSLVSFEFSPGRVRLDGAPIVVDDGDFTGIHIAASCLAKDFELVTGSRPRNIRYEAGVTDLNATGDDVVIIAGSLASPLLQRLIQSSRLTVGEIEERWESFLITVVHDPLPGIDAAVVIAGSDKRGAIYGIYTLSEWIGVSPWYWWADVCPIQRKTIFISPGIESDGPPSVKYRGIFINDEAPALTSWLHEKIGPVFDAKFYERVFELLLRLKANFLWPAMWAGASFFTDDPRNQIVAEDWGIVISTSHHEPMQRAMGEWFQSHPHKESWSWTKNKAPVQQYMREGVERAKPFESYLTLGMRGGSDEAMEVDNPRAVLEEILAFQQGVIDDVYDEKPKQLLALYKEVQEYFDDGLVVPDDVTLLFADDNFGTLRRLPVGKEMDRRGGAGIYYHLEYVGHPRSYKWINSNHCGRIWQQLQLAHSRRADQIWVFNVGDIKPQEMPLSMALRLAWKIDSISADDFSSFFLDFCKTNVFPVAEEAADLLGEYDRLLAMRKHEHIEADTFSLLNYDEAEDILLGWEDKLSTAEELYATLDSEHRPAFFQLVLHPIKASTIYMQLRFHQARNRLYGSQRRNETNAVAQHVLALFDADYDLAEEYHALLDGKWNHLLRQPHYGYSATTWHAPSRDLVDGLCFVQLRQPSNPIMGNMGVAVEGHPGVRPGLVNEESDRTHPSQRDLVVGVTLPPFDTYGPQTRWFELFRRGPACLNWSLVTRCPWIALSPSSGRLDSTCNDVRVEVTIDQTAVPLYFNETVEVAVFSDRGDYEVMHLPVSARHIPGPFTGFVESDRCVAITTINAETGNALSLSFLGRTGAVAVPFDSTDTLLEYSVYTFTERSTAEMLLYFSMALDTDPTNPLAFHVWFDDDSYGETRLIEAPATAGDLPEGWSTAVQDCVWRRSVMLGHVAPGSHTIKIRMMGAGMALEKIVLDLGGVRESYLGPPARYVSIH</sequence>